<protein>
    <recommendedName>
        <fullName evidence="3">DUF3888 domain-containing protein</fullName>
    </recommendedName>
</protein>
<keyword evidence="2" id="KW-1185">Reference proteome</keyword>
<organism evidence="1 2">
    <name type="scientific">Neobacillus pocheonensis</name>
    <dbReference type="NCBI Taxonomy" id="363869"/>
    <lineage>
        <taxon>Bacteria</taxon>
        <taxon>Bacillati</taxon>
        <taxon>Bacillota</taxon>
        <taxon>Bacilli</taxon>
        <taxon>Bacillales</taxon>
        <taxon>Bacillaceae</taxon>
        <taxon>Neobacillus</taxon>
    </lineage>
</organism>
<gene>
    <name evidence="1" type="ORF">NDK43_05995</name>
</gene>
<proteinExistence type="predicted"/>
<evidence type="ECO:0000313" key="2">
    <source>
        <dbReference type="Proteomes" id="UP001523262"/>
    </source>
</evidence>
<comment type="caution">
    <text evidence="1">The sequence shown here is derived from an EMBL/GenBank/DDBJ whole genome shotgun (WGS) entry which is preliminary data.</text>
</comment>
<evidence type="ECO:0008006" key="3">
    <source>
        <dbReference type="Google" id="ProtNLM"/>
    </source>
</evidence>
<reference evidence="1 2" key="1">
    <citation type="submission" date="2022-06" db="EMBL/GenBank/DDBJ databases">
        <authorList>
            <person name="Jeon C.O."/>
        </authorList>
    </citation>
    <scope>NUCLEOTIDE SEQUENCE [LARGE SCALE GENOMIC DNA]</scope>
    <source>
        <strain evidence="1 2">KCTC 13943</strain>
    </source>
</reference>
<dbReference type="Proteomes" id="UP001523262">
    <property type="component" value="Unassembled WGS sequence"/>
</dbReference>
<accession>A0ABT0W7L1</accession>
<name>A0ABT0W7L1_9BACI</name>
<sequence>MVEERLLRFAAPALYQRMVETFSTFHIHPYDVQATIFKNESGFDVTLRFSNDFSQTVTIDLKNEQVAQPDEDVTRFFEEAAAKCKSTLIADYYKMIKL</sequence>
<evidence type="ECO:0000313" key="1">
    <source>
        <dbReference type="EMBL" id="MCM2532024.1"/>
    </source>
</evidence>
<dbReference type="EMBL" id="JAMQCR010000001">
    <property type="protein sequence ID" value="MCM2532024.1"/>
    <property type="molecule type" value="Genomic_DNA"/>
</dbReference>